<feature type="coiled-coil region" evidence="1">
    <location>
        <begin position="119"/>
        <end position="163"/>
    </location>
</feature>
<evidence type="ECO:0000256" key="2">
    <source>
        <dbReference type="SAM" id="Phobius"/>
    </source>
</evidence>
<evidence type="ECO:0000313" key="4">
    <source>
        <dbReference type="Proteomes" id="UP000028521"/>
    </source>
</evidence>
<sequence length="287" mass="32294">MIVIPQLFNYRLIIGSLVLAILGLGFYSISHHNTLREQQGILERESTLIQHELSEMLEMYEAVSTDYSKLNTRFKHIELELQEALDSLSLVSANASLMSKYKSQLTTLKHHNGKLATLVDSYENENDRFKIALERKDQQLNMLESLSLELQESLDEVSLLKLEDVKVKTLATPNTKDLIETKEASMVDHVEVCLVLKKNRVTSEGSKQIYVQILAPNNTVVAGRGLVEHGGKTILYSGKTAVNTLGQQMNVCTKINVNNQTVLTPGNYEIKVFQDTKLLGETQVYLN</sequence>
<proteinExistence type="predicted"/>
<dbReference type="Proteomes" id="UP000028521">
    <property type="component" value="Unassembled WGS sequence"/>
</dbReference>
<gene>
    <name evidence="3" type="ORF">IA57_06545</name>
</gene>
<dbReference type="OrthoDB" id="1115172at2"/>
<comment type="caution">
    <text evidence="3">The sequence shown here is derived from an EMBL/GenBank/DDBJ whole genome shotgun (WGS) entry which is preliminary data.</text>
</comment>
<keyword evidence="2" id="KW-0812">Transmembrane</keyword>
<dbReference type="RefSeq" id="WP_036120768.1">
    <property type="nucleotide sequence ID" value="NZ_BMET01000001.1"/>
</dbReference>
<protein>
    <recommendedName>
        <fullName evidence="5">Chromosome partitioning protein ParA</fullName>
    </recommendedName>
</protein>
<accession>A0A084TL98</accession>
<dbReference type="eggNOG" id="COG4768">
    <property type="taxonomic scope" value="Bacteria"/>
</dbReference>
<reference evidence="3 4" key="1">
    <citation type="journal article" date="2014" name="Genome Announc.">
        <title>Draft Genome Sequence of the Algicidal Bacterium Mangrovimonas yunxiaonensis Strain LY01.</title>
        <authorList>
            <person name="Li Y."/>
            <person name="Zhu H."/>
            <person name="Li C."/>
            <person name="Zhang H."/>
            <person name="Chen Z."/>
            <person name="Zheng W."/>
            <person name="Xu H."/>
            <person name="Zheng T."/>
        </authorList>
    </citation>
    <scope>NUCLEOTIDE SEQUENCE [LARGE SCALE GENOMIC DNA]</scope>
    <source>
        <strain evidence="3 4">LY01</strain>
    </source>
</reference>
<evidence type="ECO:0000313" key="3">
    <source>
        <dbReference type="EMBL" id="KFB01484.1"/>
    </source>
</evidence>
<evidence type="ECO:0008006" key="5">
    <source>
        <dbReference type="Google" id="ProtNLM"/>
    </source>
</evidence>
<organism evidence="3 4">
    <name type="scientific">Mangrovimonas yunxiaonensis</name>
    <dbReference type="NCBI Taxonomy" id="1197477"/>
    <lineage>
        <taxon>Bacteria</taxon>
        <taxon>Pseudomonadati</taxon>
        <taxon>Bacteroidota</taxon>
        <taxon>Flavobacteriia</taxon>
        <taxon>Flavobacteriales</taxon>
        <taxon>Flavobacteriaceae</taxon>
        <taxon>Mangrovimonas</taxon>
    </lineage>
</organism>
<dbReference type="AlphaFoldDB" id="A0A084TL98"/>
<keyword evidence="2" id="KW-1133">Transmembrane helix</keyword>
<dbReference type="EMBL" id="JPFK01000005">
    <property type="protein sequence ID" value="KFB01484.1"/>
    <property type="molecule type" value="Genomic_DNA"/>
</dbReference>
<feature type="transmembrane region" description="Helical" evidence="2">
    <location>
        <begin position="12"/>
        <end position="29"/>
    </location>
</feature>
<keyword evidence="1" id="KW-0175">Coiled coil</keyword>
<keyword evidence="4" id="KW-1185">Reference proteome</keyword>
<reference evidence="4" key="2">
    <citation type="submission" date="2014-07" db="EMBL/GenBank/DDBJ databases">
        <title>Genome sequence of Mangrovimonas yunxiaonensis.</title>
        <authorList>
            <person name="Li Y."/>
            <person name="Zheng T."/>
        </authorList>
    </citation>
    <scope>NUCLEOTIDE SEQUENCE [LARGE SCALE GENOMIC DNA]</scope>
    <source>
        <strain evidence="4">LY01</strain>
    </source>
</reference>
<evidence type="ECO:0000256" key="1">
    <source>
        <dbReference type="SAM" id="Coils"/>
    </source>
</evidence>
<keyword evidence="2" id="KW-0472">Membrane</keyword>
<name>A0A084TL98_9FLAO</name>
<dbReference type="STRING" id="1197477.IA57_06545"/>